<organism evidence="2 3">
    <name type="scientific">Owenia fusiformis</name>
    <name type="common">Polychaete worm</name>
    <dbReference type="NCBI Taxonomy" id="6347"/>
    <lineage>
        <taxon>Eukaryota</taxon>
        <taxon>Metazoa</taxon>
        <taxon>Spiralia</taxon>
        <taxon>Lophotrochozoa</taxon>
        <taxon>Annelida</taxon>
        <taxon>Polychaeta</taxon>
        <taxon>Sedentaria</taxon>
        <taxon>Canalipalpata</taxon>
        <taxon>Sabellida</taxon>
        <taxon>Oweniida</taxon>
        <taxon>Oweniidae</taxon>
        <taxon>Owenia</taxon>
    </lineage>
</organism>
<name>A0A8J1UX99_OWEFU</name>
<dbReference type="EMBL" id="CAIIXF020000007">
    <property type="protein sequence ID" value="CAH1790478.1"/>
    <property type="molecule type" value="Genomic_DNA"/>
</dbReference>
<comment type="caution">
    <text evidence="2">The sequence shown here is derived from an EMBL/GenBank/DDBJ whole genome shotgun (WGS) entry which is preliminary data.</text>
</comment>
<reference evidence="2" key="1">
    <citation type="submission" date="2022-03" db="EMBL/GenBank/DDBJ databases">
        <authorList>
            <person name="Martin C."/>
        </authorList>
    </citation>
    <scope>NUCLEOTIDE SEQUENCE</scope>
</reference>
<evidence type="ECO:0000313" key="2">
    <source>
        <dbReference type="EMBL" id="CAH1790478.1"/>
    </source>
</evidence>
<keyword evidence="3" id="KW-1185">Reference proteome</keyword>
<feature type="region of interest" description="Disordered" evidence="1">
    <location>
        <begin position="83"/>
        <end position="110"/>
    </location>
</feature>
<accession>A0A8J1UX99</accession>
<evidence type="ECO:0000256" key="1">
    <source>
        <dbReference type="SAM" id="MobiDB-lite"/>
    </source>
</evidence>
<proteinExistence type="predicted"/>
<gene>
    <name evidence="2" type="ORF">OFUS_LOCUS15679</name>
</gene>
<dbReference type="AlphaFoldDB" id="A0A8J1UX99"/>
<dbReference type="Proteomes" id="UP000749559">
    <property type="component" value="Unassembled WGS sequence"/>
</dbReference>
<evidence type="ECO:0000313" key="3">
    <source>
        <dbReference type="Proteomes" id="UP000749559"/>
    </source>
</evidence>
<sequence>MDLQAIIHLLNPPDALLSLRRTGQALLIKHMEHMEQVANVSLTQSHKKPGQSQNRIRHKHAKCHHLPFVRYQTLNTVTDAKQQPLKIEHQLPNTSHKKDKCSRKERLSFQ</sequence>
<protein>
    <submittedName>
        <fullName evidence="2">Uncharacterized protein</fullName>
    </submittedName>
</protein>